<dbReference type="InterPro" id="IPR058581">
    <property type="entry name" value="TM_HPP"/>
</dbReference>
<dbReference type="InterPro" id="IPR046342">
    <property type="entry name" value="CBS_dom_sf"/>
</dbReference>
<name>A0A1L1PFF9_HYDIT</name>
<sequence>MPFATPRRPAWRRALHGLLHTLWPELLLSLRALWPAAQTIDAREKWRACIGAALGILIAGVGATWLSPGGGDHALATALVAPLGASAVLVFVVPSSQLAQPWSVIGGNTLSALVGVACAIWVPHAALGAALAVGLSIALMLALRCLHPPGGASALLMVLMGSHDFGVALQPVLLDSALMVAAGLLYNNLTRRRWPHVHHPAPAEPGGARLTSRDLDAALAHYNQVLDISREDLQDLMQYAEAAAYQRTMGELRCADVMTRDPVTARAEMPLRQAWALIRQHRVKALPVVDRQHHLVGIVTVSDFMRQVDMDVHEGVNFRLRALLRQMHRPTPRHTVGEIMTRQVRVASADRPLTELVPVFSEGGHRHLPIIDAERRLVGIVTQSDLIRAMDAAVRG</sequence>
<dbReference type="CDD" id="cd04600">
    <property type="entry name" value="CBS_pair_HPP_assoc"/>
    <property type="match status" value="1"/>
</dbReference>
<dbReference type="PANTHER" id="PTHR43080:SF2">
    <property type="entry name" value="CBS DOMAIN-CONTAINING PROTEIN"/>
    <property type="match status" value="1"/>
</dbReference>
<dbReference type="Pfam" id="PF00571">
    <property type="entry name" value="CBS"/>
    <property type="match status" value="2"/>
</dbReference>
<feature type="transmembrane region" description="Helical" evidence="3">
    <location>
        <begin position="167"/>
        <end position="186"/>
    </location>
</feature>
<dbReference type="InterPro" id="IPR000644">
    <property type="entry name" value="CBS_dom"/>
</dbReference>
<feature type="domain" description="CBS" evidence="4">
    <location>
        <begin position="258"/>
        <end position="315"/>
    </location>
</feature>
<dbReference type="PANTHER" id="PTHR43080">
    <property type="entry name" value="CBS DOMAIN-CONTAINING PROTEIN CBSX3, MITOCHONDRIAL"/>
    <property type="match status" value="1"/>
</dbReference>
<dbReference type="Proteomes" id="UP000028878">
    <property type="component" value="Unassembled WGS sequence"/>
</dbReference>
<keyword evidence="3" id="KW-0812">Transmembrane</keyword>
<dbReference type="SMART" id="SM00116">
    <property type="entry name" value="CBS"/>
    <property type="match status" value="2"/>
</dbReference>
<keyword evidence="6" id="KW-1185">Reference proteome</keyword>
<keyword evidence="3" id="KW-1133">Transmembrane helix</keyword>
<keyword evidence="3" id="KW-0472">Membrane</keyword>
<evidence type="ECO:0000256" key="1">
    <source>
        <dbReference type="ARBA" id="ARBA00023122"/>
    </source>
</evidence>
<dbReference type="SUPFAM" id="SSF54631">
    <property type="entry name" value="CBS-domain pair"/>
    <property type="match status" value="1"/>
</dbReference>
<reference evidence="6" key="1">
    <citation type="submission" date="2014-11" db="EMBL/GenBank/DDBJ databases">
        <title>Draft genome sequence of Hydrogenophaga intermedia S1.</title>
        <authorList>
            <person name="Gan H.M."/>
            <person name="Chew T.H."/>
            <person name="Stolz A."/>
        </authorList>
    </citation>
    <scope>NUCLEOTIDE SEQUENCE [LARGE SCALE GENOMIC DNA]</scope>
    <source>
        <strain evidence="6">S1</strain>
    </source>
</reference>
<protein>
    <submittedName>
        <fullName evidence="5">CBS domain containing membrane protein</fullName>
    </submittedName>
</protein>
<evidence type="ECO:0000313" key="6">
    <source>
        <dbReference type="Proteomes" id="UP000028878"/>
    </source>
</evidence>
<dbReference type="AlphaFoldDB" id="A0A1L1PFF9"/>
<dbReference type="InterPro" id="IPR051257">
    <property type="entry name" value="Diverse_CBS-Domain"/>
</dbReference>
<dbReference type="PROSITE" id="PS51371">
    <property type="entry name" value="CBS"/>
    <property type="match status" value="2"/>
</dbReference>
<feature type="domain" description="CBS" evidence="4">
    <location>
        <begin position="340"/>
        <end position="396"/>
    </location>
</feature>
<dbReference type="EMBL" id="CCAE010000028">
    <property type="protein sequence ID" value="CDN88708.1"/>
    <property type="molecule type" value="Genomic_DNA"/>
</dbReference>
<keyword evidence="1 2" id="KW-0129">CBS domain</keyword>
<evidence type="ECO:0000259" key="4">
    <source>
        <dbReference type="PROSITE" id="PS51371"/>
    </source>
</evidence>
<evidence type="ECO:0000256" key="2">
    <source>
        <dbReference type="PROSITE-ProRule" id="PRU00703"/>
    </source>
</evidence>
<dbReference type="RefSeq" id="WP_009519472.1">
    <property type="nucleotide sequence ID" value="NZ_CCAE010000028.1"/>
</dbReference>
<feature type="transmembrane region" description="Helical" evidence="3">
    <location>
        <begin position="46"/>
        <end position="67"/>
    </location>
</feature>
<dbReference type="Pfam" id="PF04982">
    <property type="entry name" value="TM_HPP"/>
    <property type="match status" value="1"/>
</dbReference>
<evidence type="ECO:0000256" key="3">
    <source>
        <dbReference type="SAM" id="Phobius"/>
    </source>
</evidence>
<gene>
    <name evidence="5" type="ORF">BN948_03144</name>
</gene>
<dbReference type="Gene3D" id="3.10.580.10">
    <property type="entry name" value="CBS-domain"/>
    <property type="match status" value="1"/>
</dbReference>
<evidence type="ECO:0000313" key="5">
    <source>
        <dbReference type="EMBL" id="CDN88708.1"/>
    </source>
</evidence>
<feature type="transmembrane region" description="Helical" evidence="3">
    <location>
        <begin position="128"/>
        <end position="146"/>
    </location>
</feature>
<feature type="transmembrane region" description="Helical" evidence="3">
    <location>
        <begin position="73"/>
        <end position="93"/>
    </location>
</feature>
<proteinExistence type="predicted"/>
<organism evidence="5 6">
    <name type="scientific">Hydrogenophaga intermedia</name>
    <dbReference type="NCBI Taxonomy" id="65786"/>
    <lineage>
        <taxon>Bacteria</taxon>
        <taxon>Pseudomonadati</taxon>
        <taxon>Pseudomonadota</taxon>
        <taxon>Betaproteobacteria</taxon>
        <taxon>Burkholderiales</taxon>
        <taxon>Comamonadaceae</taxon>
        <taxon>Hydrogenophaga</taxon>
    </lineage>
</organism>
<accession>A0A1L1PFF9</accession>